<sequence length="294" mass="29975">MDKNYKLVIVRPGVNQRPWKPATIVVQVLRAQTMTTLAPEQHLYVVTGPLSLIDIPKNNPGSTPRDRLLLHPLGEGYHQLKHFVLVPIFPPAECVVQIDSVPSEPAEVVPANAAPCAVVSAFPYMKLSQTIMDQTGYGGHIAAGGDPAAGGDAGAGGDGGDAGVGGDPAAGGDAGAGGDGGDAVAGSSAAAGGNAGAGGDPAAEAGSAKCCGSKICRSCLSSRQPLLEDVSAPVRKGRIRAWFHFGEKLEDAALQTLVALAAPFVHRGSGDLDFRSIKSYSDIQLLSPVIANTI</sequence>
<dbReference type="HOGENOM" id="CLU_947981_0_0_1"/>
<feature type="region of interest" description="Disordered" evidence="1">
    <location>
        <begin position="152"/>
        <end position="183"/>
    </location>
</feature>
<dbReference type="Gramene" id="EFJ09228">
    <property type="protein sequence ID" value="EFJ09228"/>
    <property type="gene ID" value="SELMODRAFT_428268"/>
</dbReference>
<keyword evidence="3" id="KW-1185">Reference proteome</keyword>
<name>D8T2A3_SELML</name>
<dbReference type="EMBL" id="GL377665">
    <property type="protein sequence ID" value="EFJ09228.1"/>
    <property type="molecule type" value="Genomic_DNA"/>
</dbReference>
<reference evidence="2 3" key="1">
    <citation type="journal article" date="2011" name="Science">
        <title>The Selaginella genome identifies genetic changes associated with the evolution of vascular plants.</title>
        <authorList>
            <person name="Banks J.A."/>
            <person name="Nishiyama T."/>
            <person name="Hasebe M."/>
            <person name="Bowman J.L."/>
            <person name="Gribskov M."/>
            <person name="dePamphilis C."/>
            <person name="Albert V.A."/>
            <person name="Aono N."/>
            <person name="Aoyama T."/>
            <person name="Ambrose B.A."/>
            <person name="Ashton N.W."/>
            <person name="Axtell M.J."/>
            <person name="Barker E."/>
            <person name="Barker M.S."/>
            <person name="Bennetzen J.L."/>
            <person name="Bonawitz N.D."/>
            <person name="Chapple C."/>
            <person name="Cheng C."/>
            <person name="Correa L.G."/>
            <person name="Dacre M."/>
            <person name="DeBarry J."/>
            <person name="Dreyer I."/>
            <person name="Elias M."/>
            <person name="Engstrom E.M."/>
            <person name="Estelle M."/>
            <person name="Feng L."/>
            <person name="Finet C."/>
            <person name="Floyd S.K."/>
            <person name="Frommer W.B."/>
            <person name="Fujita T."/>
            <person name="Gramzow L."/>
            <person name="Gutensohn M."/>
            <person name="Harholt J."/>
            <person name="Hattori M."/>
            <person name="Heyl A."/>
            <person name="Hirai T."/>
            <person name="Hiwatashi Y."/>
            <person name="Ishikawa M."/>
            <person name="Iwata M."/>
            <person name="Karol K.G."/>
            <person name="Koehler B."/>
            <person name="Kolukisaoglu U."/>
            <person name="Kubo M."/>
            <person name="Kurata T."/>
            <person name="Lalonde S."/>
            <person name="Li K."/>
            <person name="Li Y."/>
            <person name="Litt A."/>
            <person name="Lyons E."/>
            <person name="Manning G."/>
            <person name="Maruyama T."/>
            <person name="Michael T.P."/>
            <person name="Mikami K."/>
            <person name="Miyazaki S."/>
            <person name="Morinaga S."/>
            <person name="Murata T."/>
            <person name="Mueller-Roeber B."/>
            <person name="Nelson D.R."/>
            <person name="Obara M."/>
            <person name="Oguri Y."/>
            <person name="Olmstead R.G."/>
            <person name="Onodera N."/>
            <person name="Petersen B.L."/>
            <person name="Pils B."/>
            <person name="Prigge M."/>
            <person name="Rensing S.A."/>
            <person name="Riano-Pachon D.M."/>
            <person name="Roberts A.W."/>
            <person name="Sato Y."/>
            <person name="Scheller H.V."/>
            <person name="Schulz B."/>
            <person name="Schulz C."/>
            <person name="Shakirov E.V."/>
            <person name="Shibagaki N."/>
            <person name="Shinohara N."/>
            <person name="Shippen D.E."/>
            <person name="Soerensen I."/>
            <person name="Sotooka R."/>
            <person name="Sugimoto N."/>
            <person name="Sugita M."/>
            <person name="Sumikawa N."/>
            <person name="Tanurdzic M."/>
            <person name="Theissen G."/>
            <person name="Ulvskov P."/>
            <person name="Wakazuki S."/>
            <person name="Weng J.K."/>
            <person name="Willats W.W."/>
            <person name="Wipf D."/>
            <person name="Wolf P.G."/>
            <person name="Yang L."/>
            <person name="Zimmer A.D."/>
            <person name="Zhu Q."/>
            <person name="Mitros T."/>
            <person name="Hellsten U."/>
            <person name="Loque D."/>
            <person name="Otillar R."/>
            <person name="Salamov A."/>
            <person name="Schmutz J."/>
            <person name="Shapiro H."/>
            <person name="Lindquist E."/>
            <person name="Lucas S."/>
            <person name="Rokhsar D."/>
            <person name="Grigoriev I.V."/>
        </authorList>
    </citation>
    <scope>NUCLEOTIDE SEQUENCE [LARGE SCALE GENOMIC DNA]</scope>
</reference>
<dbReference type="Proteomes" id="UP000001514">
    <property type="component" value="Unassembled WGS sequence"/>
</dbReference>
<dbReference type="KEGG" id="smo:SELMODRAFT_428268"/>
<accession>D8T2A3</accession>
<proteinExistence type="predicted"/>
<evidence type="ECO:0000313" key="2">
    <source>
        <dbReference type="EMBL" id="EFJ09228.1"/>
    </source>
</evidence>
<evidence type="ECO:0000313" key="3">
    <source>
        <dbReference type="Proteomes" id="UP000001514"/>
    </source>
</evidence>
<dbReference type="InParanoid" id="D8T2A3"/>
<evidence type="ECO:0000256" key="1">
    <source>
        <dbReference type="SAM" id="MobiDB-lite"/>
    </source>
</evidence>
<protein>
    <submittedName>
        <fullName evidence="2">Uncharacterized protein</fullName>
    </submittedName>
</protein>
<dbReference type="AlphaFoldDB" id="D8T2A3"/>
<organism evidence="3">
    <name type="scientific">Selaginella moellendorffii</name>
    <name type="common">Spikemoss</name>
    <dbReference type="NCBI Taxonomy" id="88036"/>
    <lineage>
        <taxon>Eukaryota</taxon>
        <taxon>Viridiplantae</taxon>
        <taxon>Streptophyta</taxon>
        <taxon>Embryophyta</taxon>
        <taxon>Tracheophyta</taxon>
        <taxon>Lycopodiopsida</taxon>
        <taxon>Selaginellales</taxon>
        <taxon>Selaginellaceae</taxon>
        <taxon>Selaginella</taxon>
    </lineage>
</organism>
<gene>
    <name evidence="2" type="ORF">SELMODRAFT_428268</name>
</gene>